<dbReference type="PANTHER" id="PTHR12128:SF21">
    <property type="entry name" value="N-ACETYLNEURAMINATE LYASE"/>
    <property type="match status" value="1"/>
</dbReference>
<feature type="binding site" evidence="8">
    <location>
        <position position="214"/>
    </location>
    <ligand>
        <name>pyruvate</name>
        <dbReference type="ChEBI" id="CHEBI:15361"/>
    </ligand>
</feature>
<evidence type="ECO:0000256" key="5">
    <source>
        <dbReference type="ARBA" id="ARBA00023277"/>
    </source>
</evidence>
<evidence type="ECO:0000256" key="8">
    <source>
        <dbReference type="PIRSR" id="PIRSR001365-2"/>
    </source>
</evidence>
<name>A0A9X1MK01_9BACT</name>
<dbReference type="Pfam" id="PF00701">
    <property type="entry name" value="DHDPS"/>
    <property type="match status" value="1"/>
</dbReference>
<dbReference type="RefSeq" id="WP_230215429.1">
    <property type="nucleotide sequence ID" value="NZ_JAJKFT010000002.1"/>
</dbReference>
<evidence type="ECO:0000256" key="7">
    <source>
        <dbReference type="PIRSR" id="PIRSR001365-1"/>
    </source>
</evidence>
<dbReference type="GO" id="GO:0005737">
    <property type="term" value="C:cytoplasm"/>
    <property type="evidence" value="ECO:0007669"/>
    <property type="project" value="UniProtKB-SubCell"/>
</dbReference>
<keyword evidence="3 6" id="KW-0456">Lyase</keyword>
<gene>
    <name evidence="9" type="ORF">LOC68_02775</name>
</gene>
<dbReference type="Proteomes" id="UP001139103">
    <property type="component" value="Unassembled WGS sequence"/>
</dbReference>
<proteinExistence type="inferred from homology"/>
<keyword evidence="2" id="KW-0963">Cytoplasm</keyword>
<keyword evidence="4" id="KW-0704">Schiff base</keyword>
<dbReference type="PANTHER" id="PTHR12128">
    <property type="entry name" value="DIHYDRODIPICOLINATE SYNTHASE"/>
    <property type="match status" value="1"/>
</dbReference>
<feature type="active site" description="Schiff-base intermediate with substrate" evidence="7">
    <location>
        <position position="172"/>
    </location>
</feature>
<dbReference type="InterPro" id="IPR013785">
    <property type="entry name" value="Aldolase_TIM"/>
</dbReference>
<dbReference type="AlphaFoldDB" id="A0A9X1MK01"/>
<dbReference type="SUPFAM" id="SSF51569">
    <property type="entry name" value="Aldolase"/>
    <property type="match status" value="1"/>
</dbReference>
<dbReference type="SMART" id="SM01130">
    <property type="entry name" value="DHDPS"/>
    <property type="match status" value="1"/>
</dbReference>
<protein>
    <submittedName>
        <fullName evidence="9">Dihydrodipicolinate synthase family protein</fullName>
    </submittedName>
</protein>
<reference evidence="9" key="1">
    <citation type="submission" date="2021-11" db="EMBL/GenBank/DDBJ databases">
        <title>Genome sequence.</title>
        <authorList>
            <person name="Sun Q."/>
        </authorList>
    </citation>
    <scope>NUCLEOTIDE SEQUENCE</scope>
    <source>
        <strain evidence="9">JC732</strain>
    </source>
</reference>
<keyword evidence="5" id="KW-0119">Carbohydrate metabolism</keyword>
<sequence>MIQPHYGRLRGLVAAAFTPFHADGGIDIARVAPMVDYLVEQQIRGLYVLGSTGEGISLTSDERKQVAEAFVAATRGRIPVIVQVGCESLAAARDLASHAQQVGADAVSAVSPVYFKPDTVESLVDSMAHIAAGAPDLPFYYYHIPAATGLTHSPLAFLELAKVRIPNLRGIKFTSPAVFDYQACVESAGDDYEVMWGLDEMLLSGLTAGGTAAVGSTYNFAPAVYHHILQAVEQGNLEEAKLWQSRSQQVVRAFVPFGPRAAQKAIMAMIGQDCGPSRLPIRSLTPEAYTQLRSQLEEIGFFQWSQLATSSANA</sequence>
<accession>A0A9X1MK01</accession>
<dbReference type="InterPro" id="IPR002220">
    <property type="entry name" value="DapA-like"/>
</dbReference>
<evidence type="ECO:0000256" key="4">
    <source>
        <dbReference type="ARBA" id="ARBA00023270"/>
    </source>
</evidence>
<comment type="subcellular location">
    <subcellularLocation>
        <location evidence="1">Cytoplasm</location>
    </subcellularLocation>
</comment>
<dbReference type="PRINTS" id="PR00146">
    <property type="entry name" value="DHPICSNTHASE"/>
</dbReference>
<dbReference type="InterPro" id="IPR020624">
    <property type="entry name" value="Schiff_base-form_aldolases_CS"/>
</dbReference>
<comment type="caution">
    <text evidence="9">The sequence shown here is derived from an EMBL/GenBank/DDBJ whole genome shotgun (WGS) entry which is preliminary data.</text>
</comment>
<evidence type="ECO:0000313" key="10">
    <source>
        <dbReference type="Proteomes" id="UP001139103"/>
    </source>
</evidence>
<feature type="active site" description="Proton donor/acceptor" evidence="7">
    <location>
        <position position="142"/>
    </location>
</feature>
<evidence type="ECO:0000256" key="3">
    <source>
        <dbReference type="ARBA" id="ARBA00023239"/>
    </source>
</evidence>
<comment type="similarity">
    <text evidence="6">Belongs to the DapA family.</text>
</comment>
<evidence type="ECO:0000256" key="2">
    <source>
        <dbReference type="ARBA" id="ARBA00022490"/>
    </source>
</evidence>
<feature type="binding site" evidence="8">
    <location>
        <position position="52"/>
    </location>
    <ligand>
        <name>pyruvate</name>
        <dbReference type="ChEBI" id="CHEBI:15361"/>
    </ligand>
</feature>
<dbReference type="Gene3D" id="3.20.20.70">
    <property type="entry name" value="Aldolase class I"/>
    <property type="match status" value="1"/>
</dbReference>
<evidence type="ECO:0000256" key="1">
    <source>
        <dbReference type="ARBA" id="ARBA00004496"/>
    </source>
</evidence>
<keyword evidence="10" id="KW-1185">Reference proteome</keyword>
<dbReference type="EMBL" id="JAJKFT010000002">
    <property type="protein sequence ID" value="MCC9627307.1"/>
    <property type="molecule type" value="Genomic_DNA"/>
</dbReference>
<evidence type="ECO:0000256" key="6">
    <source>
        <dbReference type="PIRNR" id="PIRNR001365"/>
    </source>
</evidence>
<dbReference type="GO" id="GO:0016829">
    <property type="term" value="F:lyase activity"/>
    <property type="evidence" value="ECO:0007669"/>
    <property type="project" value="UniProtKB-KW"/>
</dbReference>
<dbReference type="PROSITE" id="PS00665">
    <property type="entry name" value="DHDPS_1"/>
    <property type="match status" value="1"/>
</dbReference>
<organism evidence="9 10">
    <name type="scientific">Blastopirellula sediminis</name>
    <dbReference type="NCBI Taxonomy" id="2894196"/>
    <lineage>
        <taxon>Bacteria</taxon>
        <taxon>Pseudomonadati</taxon>
        <taxon>Planctomycetota</taxon>
        <taxon>Planctomycetia</taxon>
        <taxon>Pirellulales</taxon>
        <taxon>Pirellulaceae</taxon>
        <taxon>Blastopirellula</taxon>
    </lineage>
</organism>
<dbReference type="PIRSF" id="PIRSF001365">
    <property type="entry name" value="DHDPS"/>
    <property type="match status" value="1"/>
</dbReference>
<evidence type="ECO:0000313" key="9">
    <source>
        <dbReference type="EMBL" id="MCC9627307.1"/>
    </source>
</evidence>